<dbReference type="AlphaFoldDB" id="A0AA36CHW6"/>
<dbReference type="EMBL" id="CATQJA010002012">
    <property type="protein sequence ID" value="CAJ0569362.1"/>
    <property type="molecule type" value="Genomic_DNA"/>
</dbReference>
<name>A0AA36CHW6_9BILA</name>
<evidence type="ECO:0000313" key="1">
    <source>
        <dbReference type="EMBL" id="CAJ0569362.1"/>
    </source>
</evidence>
<keyword evidence="2" id="KW-1185">Reference proteome</keyword>
<dbReference type="Proteomes" id="UP001177023">
    <property type="component" value="Unassembled WGS sequence"/>
</dbReference>
<gene>
    <name evidence="1" type="ORF">MSPICULIGERA_LOCUS7843</name>
</gene>
<evidence type="ECO:0000313" key="2">
    <source>
        <dbReference type="Proteomes" id="UP001177023"/>
    </source>
</evidence>
<proteinExistence type="predicted"/>
<protein>
    <submittedName>
        <fullName evidence="1">Uncharacterized protein</fullName>
    </submittedName>
</protein>
<organism evidence="1 2">
    <name type="scientific">Mesorhabditis spiculigera</name>
    <dbReference type="NCBI Taxonomy" id="96644"/>
    <lineage>
        <taxon>Eukaryota</taxon>
        <taxon>Metazoa</taxon>
        <taxon>Ecdysozoa</taxon>
        <taxon>Nematoda</taxon>
        <taxon>Chromadorea</taxon>
        <taxon>Rhabditida</taxon>
        <taxon>Rhabditina</taxon>
        <taxon>Rhabditomorpha</taxon>
        <taxon>Rhabditoidea</taxon>
        <taxon>Rhabditidae</taxon>
        <taxon>Mesorhabditinae</taxon>
        <taxon>Mesorhabditis</taxon>
    </lineage>
</organism>
<sequence length="459" mass="49283">MYADSLEDSNPVCTPACQVQRVDAVHITGDDSTFYVLSEAEQRSLMKSINKVETLMKDFQKIVQGAPEQPQPCVAGQRGATQETCGCQSCQKYRWARKAEEAGLLSLNQAKERAEVIRLTTDEDVQGRLAHLKQQRQQFAELCGWFSDADTCVIGERVGKALDAEIERLKALLAEAEKSAGMIATGTVPSTSLGARRIAGVGIARASSGNRVVEVIVLSRPDRRYYISQSDADGLRRSLRVQVGRQPTRTPLDAAGLKARAKELVQQIKKEVGRQVKEDLAKPLGNLEGQLKTWQFPQDSAINTLHQEHQWSSDSSDQAPYAVSAEAHLLRFAAQASAGFSGFDPKAGAVSVGIKGQAAFSLAEGKISFSAFLPSQGGRDCYFTYRNADGQTVYHRFGAFRLRGALELSCFVGVVAAGSATAGAKWKAAPSGASALLLSPDLEARGGAVQAKGSLFAGA</sequence>
<reference evidence="1" key="1">
    <citation type="submission" date="2023-06" db="EMBL/GenBank/DDBJ databases">
        <authorList>
            <person name="Delattre M."/>
        </authorList>
    </citation>
    <scope>NUCLEOTIDE SEQUENCE</scope>
    <source>
        <strain evidence="1">AF72</strain>
    </source>
</reference>
<feature type="non-terminal residue" evidence="1">
    <location>
        <position position="459"/>
    </location>
</feature>
<accession>A0AA36CHW6</accession>
<comment type="caution">
    <text evidence="1">The sequence shown here is derived from an EMBL/GenBank/DDBJ whole genome shotgun (WGS) entry which is preliminary data.</text>
</comment>